<evidence type="ECO:0000313" key="4">
    <source>
        <dbReference type="Proteomes" id="UP000076881"/>
    </source>
</evidence>
<keyword evidence="4" id="KW-1185">Reference proteome</keyword>
<feature type="region of interest" description="Disordered" evidence="2">
    <location>
        <begin position="277"/>
        <end position="299"/>
    </location>
</feature>
<dbReference type="Proteomes" id="UP000076881">
    <property type="component" value="Unassembled WGS sequence"/>
</dbReference>
<dbReference type="OrthoDB" id="5404651at2759"/>
<evidence type="ECO:0000313" key="3">
    <source>
        <dbReference type="EMBL" id="OAA79270.1"/>
    </source>
</evidence>
<organism evidence="3 4">
    <name type="scientific">Akanthomyces lecanii RCEF 1005</name>
    <dbReference type="NCBI Taxonomy" id="1081108"/>
    <lineage>
        <taxon>Eukaryota</taxon>
        <taxon>Fungi</taxon>
        <taxon>Dikarya</taxon>
        <taxon>Ascomycota</taxon>
        <taxon>Pezizomycotina</taxon>
        <taxon>Sordariomycetes</taxon>
        <taxon>Hypocreomycetidae</taxon>
        <taxon>Hypocreales</taxon>
        <taxon>Cordycipitaceae</taxon>
        <taxon>Akanthomyces</taxon>
        <taxon>Cordyceps confragosa</taxon>
    </lineage>
</organism>
<feature type="compositionally biased region" description="Polar residues" evidence="2">
    <location>
        <begin position="438"/>
        <end position="449"/>
    </location>
</feature>
<protein>
    <recommendedName>
        <fullName evidence="5">FAD-dependent oxidoreductase-like enzyme</fullName>
    </recommendedName>
</protein>
<gene>
    <name evidence="3" type="ORF">LEL_02756</name>
</gene>
<dbReference type="AlphaFoldDB" id="A0A168IHD5"/>
<dbReference type="STRING" id="1081108.A0A168IHD5"/>
<sequence>MASRAATERQQQPRPSPSAPTTPMDEIQEPLSQVTLPSTEGPGSPMDPNASFKTEVNDDRPSAMVIPSSLTPPPSSQIGAATNRRITAFSQPQQTAPVSPPATILNTLRDRDISSTYLAPSAEQVRDASADQLRAMLQTCIAENQKLNMETAHHKLQYSLLSLQADEESKRAAVEHDMVRRQVDILRGAEHSRQAKREFGSPSDTMTTKYFELKTSYDAAKEEIDSLQRRVRVAKRVIQQKGEETAGLVEERDMLLNRIRENREHFQMLCGPGGIFHGALTPHQSSQPSQSSHTARTHGNEKDVGLEMILQAISQNDQNQSAPSTPAQVLPRSTPRQSRRHSRNAQSMSSLPTTPVNHPRGEHSVLLPSAKLVPQTEPRTMYTQQYFAPVTPDRRHRRKSRESTISADESEDAVAAARRASGAIRTNVSMHSRRSDNASESQVFDSQASQAATDLLRRHPGQSFDAASSGDSRDGSPIQLPAKPAPAKPRSRLPDFSRSEKRRLSGSDAETAAKSRRDHGSPAKKARTGADADGRRVGLGIQYQ</sequence>
<keyword evidence="1" id="KW-0175">Coiled coil</keyword>
<dbReference type="EMBL" id="AZHF01000002">
    <property type="protein sequence ID" value="OAA79270.1"/>
    <property type="molecule type" value="Genomic_DNA"/>
</dbReference>
<evidence type="ECO:0000256" key="2">
    <source>
        <dbReference type="SAM" id="MobiDB-lite"/>
    </source>
</evidence>
<evidence type="ECO:0000256" key="1">
    <source>
        <dbReference type="SAM" id="Coils"/>
    </source>
</evidence>
<comment type="caution">
    <text evidence="3">The sequence shown here is derived from an EMBL/GenBank/DDBJ whole genome shotgun (WGS) entry which is preliminary data.</text>
</comment>
<feature type="coiled-coil region" evidence="1">
    <location>
        <begin position="210"/>
        <end position="244"/>
    </location>
</feature>
<name>A0A168IHD5_CORDF</name>
<feature type="region of interest" description="Disordered" evidence="2">
    <location>
        <begin position="391"/>
        <end position="449"/>
    </location>
</feature>
<feature type="compositionally biased region" description="Low complexity" evidence="2">
    <location>
        <begin position="282"/>
        <end position="293"/>
    </location>
</feature>
<feature type="region of interest" description="Disordered" evidence="2">
    <location>
        <begin position="1"/>
        <end position="77"/>
    </location>
</feature>
<feature type="region of interest" description="Disordered" evidence="2">
    <location>
        <begin position="461"/>
        <end position="544"/>
    </location>
</feature>
<evidence type="ECO:0008006" key="5">
    <source>
        <dbReference type="Google" id="ProtNLM"/>
    </source>
</evidence>
<feature type="compositionally biased region" description="Polar residues" evidence="2">
    <location>
        <begin position="316"/>
        <end position="327"/>
    </location>
</feature>
<accession>A0A168IHD5</accession>
<feature type="region of interest" description="Disordered" evidence="2">
    <location>
        <begin position="316"/>
        <end position="362"/>
    </location>
</feature>
<feature type="compositionally biased region" description="Basic and acidic residues" evidence="2">
    <location>
        <begin position="492"/>
        <end position="521"/>
    </location>
</feature>
<proteinExistence type="predicted"/>
<reference evidence="3 4" key="1">
    <citation type="journal article" date="2016" name="Genome Biol. Evol.">
        <title>Divergent and convergent evolution of fungal pathogenicity.</title>
        <authorList>
            <person name="Shang Y."/>
            <person name="Xiao G."/>
            <person name="Zheng P."/>
            <person name="Cen K."/>
            <person name="Zhan S."/>
            <person name="Wang C."/>
        </authorList>
    </citation>
    <scope>NUCLEOTIDE SEQUENCE [LARGE SCALE GENOMIC DNA]</scope>
    <source>
        <strain evidence="3 4">RCEF 1005</strain>
    </source>
</reference>
<feature type="compositionally biased region" description="Low complexity" evidence="2">
    <location>
        <begin position="413"/>
        <end position="423"/>
    </location>
</feature>
<feature type="compositionally biased region" description="Polar residues" evidence="2">
    <location>
        <begin position="344"/>
        <end position="356"/>
    </location>
</feature>